<gene>
    <name evidence="10" type="ORF">ANCDUO_18069</name>
</gene>
<keyword evidence="2" id="KW-0812">Transmembrane</keyword>
<dbReference type="GO" id="GO:0005886">
    <property type="term" value="C:plasma membrane"/>
    <property type="evidence" value="ECO:0007669"/>
    <property type="project" value="InterPro"/>
</dbReference>
<reference evidence="10 11" key="1">
    <citation type="submission" date="2013-12" db="EMBL/GenBank/DDBJ databases">
        <title>Draft genome of the parsitic nematode Ancylostoma duodenale.</title>
        <authorList>
            <person name="Mitreva M."/>
        </authorList>
    </citation>
    <scope>NUCLEOTIDE SEQUENCE [LARGE SCALE GENOMIC DNA]</scope>
    <source>
        <strain evidence="10 11">Zhejiang</strain>
    </source>
</reference>
<feature type="domain" description="Cadherin" evidence="9">
    <location>
        <begin position="5"/>
        <end position="58"/>
    </location>
</feature>
<dbReference type="InterPro" id="IPR020894">
    <property type="entry name" value="Cadherin_CS"/>
</dbReference>
<dbReference type="InterPro" id="IPR015919">
    <property type="entry name" value="Cadherin-like_sf"/>
</dbReference>
<evidence type="ECO:0000256" key="8">
    <source>
        <dbReference type="SAM" id="MobiDB-lite"/>
    </source>
</evidence>
<dbReference type="SUPFAM" id="SSF49313">
    <property type="entry name" value="Cadherin-like"/>
    <property type="match status" value="3"/>
</dbReference>
<dbReference type="PANTHER" id="PTHR24026:SF118">
    <property type="entry name" value="DE-CADHERIN"/>
    <property type="match status" value="1"/>
</dbReference>
<keyword evidence="11" id="KW-1185">Reference proteome</keyword>
<dbReference type="Gene3D" id="2.60.40.60">
    <property type="entry name" value="Cadherins"/>
    <property type="match status" value="3"/>
</dbReference>
<feature type="domain" description="Cadherin" evidence="9">
    <location>
        <begin position="59"/>
        <end position="170"/>
    </location>
</feature>
<dbReference type="GO" id="GO:0007156">
    <property type="term" value="P:homophilic cell adhesion via plasma membrane adhesion molecules"/>
    <property type="evidence" value="ECO:0007669"/>
    <property type="project" value="InterPro"/>
</dbReference>
<name>A0A0C2C6D7_9BILA</name>
<sequence length="302" mass="33756">DWERFSLNASGSLSSKEPFDFEKKPVHELKILACRQSNCSSVHVFISVNDRNDNCPIFPKQDFHLSLPENDRSPLPRQIGRIPAALDGDFHADNTKVCYTSESPLFFFLEPTLPVLYTNQSFDREQKAEHKFKITAYDCHLACRDLHKSTNGSITGILTVKDVNDNFPKFSEKKYYATVIQGHASPGSHLAKVSATDPDEEKQGLPPISIDPKTGELSANEALRESSYSFTVTVTDGANHDDSASVVGERVCVVVSVCTVGAARLNPWLADRMKQPITELDRATLSMYTTPHQWEDSKLPFY</sequence>
<organism evidence="10 11">
    <name type="scientific">Ancylostoma duodenale</name>
    <dbReference type="NCBI Taxonomy" id="51022"/>
    <lineage>
        <taxon>Eukaryota</taxon>
        <taxon>Metazoa</taxon>
        <taxon>Ecdysozoa</taxon>
        <taxon>Nematoda</taxon>
        <taxon>Chromadorea</taxon>
        <taxon>Rhabditida</taxon>
        <taxon>Rhabditina</taxon>
        <taxon>Rhabditomorpha</taxon>
        <taxon>Strongyloidea</taxon>
        <taxon>Ancylostomatidae</taxon>
        <taxon>Ancylostomatinae</taxon>
        <taxon>Ancylostoma</taxon>
    </lineage>
</organism>
<evidence type="ECO:0000256" key="4">
    <source>
        <dbReference type="ARBA" id="ARBA00022837"/>
    </source>
</evidence>
<keyword evidence="5" id="KW-1133">Transmembrane helix</keyword>
<dbReference type="PROSITE" id="PS00232">
    <property type="entry name" value="CADHERIN_1"/>
    <property type="match status" value="2"/>
</dbReference>
<accession>A0A0C2C6D7</accession>
<evidence type="ECO:0000259" key="9">
    <source>
        <dbReference type="PROSITE" id="PS50268"/>
    </source>
</evidence>
<dbReference type="OrthoDB" id="5799622at2759"/>
<evidence type="ECO:0000256" key="7">
    <source>
        <dbReference type="PROSITE-ProRule" id="PRU00043"/>
    </source>
</evidence>
<comment type="subcellular location">
    <subcellularLocation>
        <location evidence="1">Membrane</location>
    </subcellularLocation>
</comment>
<dbReference type="PRINTS" id="PR00205">
    <property type="entry name" value="CADHERIN"/>
</dbReference>
<dbReference type="PROSITE" id="PS50268">
    <property type="entry name" value="CADHERIN_2"/>
    <property type="match status" value="2"/>
</dbReference>
<keyword evidence="4 7" id="KW-0106">Calcium</keyword>
<dbReference type="CDD" id="cd11304">
    <property type="entry name" value="Cadherin_repeat"/>
    <property type="match status" value="2"/>
</dbReference>
<dbReference type="EMBL" id="KN745278">
    <property type="protein sequence ID" value="KIH51838.1"/>
    <property type="molecule type" value="Genomic_DNA"/>
</dbReference>
<dbReference type="SMART" id="SM00112">
    <property type="entry name" value="CA"/>
    <property type="match status" value="2"/>
</dbReference>
<keyword evidence="6" id="KW-0472">Membrane</keyword>
<dbReference type="PANTHER" id="PTHR24026">
    <property type="entry name" value="FAT ATYPICAL CADHERIN-RELATED"/>
    <property type="match status" value="1"/>
</dbReference>
<evidence type="ECO:0000256" key="2">
    <source>
        <dbReference type="ARBA" id="ARBA00022692"/>
    </source>
</evidence>
<dbReference type="GO" id="GO:0005509">
    <property type="term" value="F:calcium ion binding"/>
    <property type="evidence" value="ECO:0007669"/>
    <property type="project" value="UniProtKB-UniRule"/>
</dbReference>
<evidence type="ECO:0000256" key="5">
    <source>
        <dbReference type="ARBA" id="ARBA00022989"/>
    </source>
</evidence>
<evidence type="ECO:0000313" key="11">
    <source>
        <dbReference type="Proteomes" id="UP000054047"/>
    </source>
</evidence>
<feature type="non-terminal residue" evidence="10">
    <location>
        <position position="1"/>
    </location>
</feature>
<feature type="region of interest" description="Disordered" evidence="8">
    <location>
        <begin position="188"/>
        <end position="214"/>
    </location>
</feature>
<evidence type="ECO:0000256" key="3">
    <source>
        <dbReference type="ARBA" id="ARBA00022737"/>
    </source>
</evidence>
<proteinExistence type="predicted"/>
<dbReference type="InterPro" id="IPR002126">
    <property type="entry name" value="Cadherin-like_dom"/>
</dbReference>
<keyword evidence="3" id="KW-0677">Repeat</keyword>
<evidence type="ECO:0000256" key="1">
    <source>
        <dbReference type="ARBA" id="ARBA00004370"/>
    </source>
</evidence>
<dbReference type="AlphaFoldDB" id="A0A0C2C6D7"/>
<evidence type="ECO:0000256" key="6">
    <source>
        <dbReference type="ARBA" id="ARBA00023136"/>
    </source>
</evidence>
<protein>
    <recommendedName>
        <fullName evidence="9">Cadherin domain-containing protein</fullName>
    </recommendedName>
</protein>
<dbReference type="Proteomes" id="UP000054047">
    <property type="component" value="Unassembled WGS sequence"/>
</dbReference>
<evidence type="ECO:0000313" key="10">
    <source>
        <dbReference type="EMBL" id="KIH51838.1"/>
    </source>
</evidence>